<keyword evidence="3" id="KW-1185">Reference proteome</keyword>
<dbReference type="OrthoDB" id="7366587at2"/>
<sequence>MAAMLLRRVLRVSLTLTVAAAAGIAASVWVGKAHAASDLNGSPTAATAIAAVRAAPRVVGQESRRGLPIVLGNRLVSGPGSGLKFTLDDRTTVIIGPNSAITVDEFAADRVVLRVERGSFHLDSANPGNVYVVLPGGTVTVKAATVGGRILPDCAEVALLSVGRVDVAAPAGGSVRLDKIGDFTRLTGYAAPSQPTQLPPHRLQDFVGLTSQIALRANLGAPRL</sequence>
<feature type="domain" description="FecR protein" evidence="1">
    <location>
        <begin position="74"/>
        <end position="149"/>
    </location>
</feature>
<dbReference type="AlphaFoldDB" id="A0A516H677"/>
<dbReference type="Proteomes" id="UP000317496">
    <property type="component" value="Chromosome"/>
</dbReference>
<evidence type="ECO:0000313" key="3">
    <source>
        <dbReference type="Proteomes" id="UP000317496"/>
    </source>
</evidence>
<gene>
    <name evidence="2" type="ORF">FNB15_18875</name>
</gene>
<organism evidence="2 3">
    <name type="scientific">Ferrovibrio terrae</name>
    <dbReference type="NCBI Taxonomy" id="2594003"/>
    <lineage>
        <taxon>Bacteria</taxon>
        <taxon>Pseudomonadati</taxon>
        <taxon>Pseudomonadota</taxon>
        <taxon>Alphaproteobacteria</taxon>
        <taxon>Rhodospirillales</taxon>
        <taxon>Rhodospirillaceae</taxon>
        <taxon>Ferrovibrio</taxon>
    </lineage>
</organism>
<protein>
    <submittedName>
        <fullName evidence="2">FecR domain-containing protein</fullName>
    </submittedName>
</protein>
<dbReference type="EMBL" id="CP041636">
    <property type="protein sequence ID" value="QDO99211.1"/>
    <property type="molecule type" value="Genomic_DNA"/>
</dbReference>
<proteinExistence type="predicted"/>
<accession>A0A516H677</accession>
<dbReference type="InterPro" id="IPR006860">
    <property type="entry name" value="FecR"/>
</dbReference>
<evidence type="ECO:0000259" key="1">
    <source>
        <dbReference type="Pfam" id="PF04773"/>
    </source>
</evidence>
<dbReference type="Pfam" id="PF04773">
    <property type="entry name" value="FecR"/>
    <property type="match status" value="1"/>
</dbReference>
<dbReference type="RefSeq" id="WP_144258207.1">
    <property type="nucleotide sequence ID" value="NZ_CP041636.1"/>
</dbReference>
<dbReference type="KEGG" id="fer:FNB15_18875"/>
<reference evidence="2 3" key="1">
    <citation type="submission" date="2019-07" db="EMBL/GenBank/DDBJ databases">
        <title>Genome sequencing for Ferrovibrio sp. K5.</title>
        <authorList>
            <person name="Park S.-J."/>
        </authorList>
    </citation>
    <scope>NUCLEOTIDE SEQUENCE [LARGE SCALE GENOMIC DNA]</scope>
    <source>
        <strain evidence="2 3">K5</strain>
    </source>
</reference>
<evidence type="ECO:0000313" key="2">
    <source>
        <dbReference type="EMBL" id="QDO99211.1"/>
    </source>
</evidence>
<name>A0A516H677_9PROT</name>